<dbReference type="PROSITE" id="PS51257">
    <property type="entry name" value="PROKAR_LIPOPROTEIN"/>
    <property type="match status" value="1"/>
</dbReference>
<sequence length="145" mass="16731">MKNKITTIFFLLFLSITGCKNVYYVGLTDTSSALFSSEDTLYHDKESMTVIPAREKILIKKKIRKGLYQVAYRNNSGYIFNPRFSYYRKFNSQIDGNLYGYSTIKPATSTQKETYSGGDVSVKGYYRKNGTYVRPHTRSAPSRRH</sequence>
<evidence type="ECO:0000313" key="1">
    <source>
        <dbReference type="EMBL" id="MEE1946351.1"/>
    </source>
</evidence>
<protein>
    <recommendedName>
        <fullName evidence="3">Lipoprotein</fullName>
    </recommendedName>
</protein>
<organism evidence="1 2">
    <name type="scientific">Pedobacter albus</name>
    <dbReference type="NCBI Taxonomy" id="3113905"/>
    <lineage>
        <taxon>Bacteria</taxon>
        <taxon>Pseudomonadati</taxon>
        <taxon>Bacteroidota</taxon>
        <taxon>Sphingobacteriia</taxon>
        <taxon>Sphingobacteriales</taxon>
        <taxon>Sphingobacteriaceae</taxon>
        <taxon>Pedobacter</taxon>
    </lineage>
</organism>
<gene>
    <name evidence="1" type="ORF">VRU48_14595</name>
</gene>
<proteinExistence type="predicted"/>
<dbReference type="EMBL" id="JAZDQT010000002">
    <property type="protein sequence ID" value="MEE1946351.1"/>
    <property type="molecule type" value="Genomic_DNA"/>
</dbReference>
<dbReference type="Proteomes" id="UP001336835">
    <property type="component" value="Unassembled WGS sequence"/>
</dbReference>
<name>A0ABU7IA59_9SPHI</name>
<keyword evidence="2" id="KW-1185">Reference proteome</keyword>
<reference evidence="1 2" key="1">
    <citation type="submission" date="2024-01" db="EMBL/GenBank/DDBJ databases">
        <title>Pedobacter sp. nov., isolated from fresh soil.</title>
        <authorList>
            <person name="Le N.T.T."/>
        </authorList>
    </citation>
    <scope>NUCLEOTIDE SEQUENCE [LARGE SCALE GENOMIC DNA]</scope>
    <source>
        <strain evidence="1 2">KR3-3</strain>
    </source>
</reference>
<evidence type="ECO:0000313" key="2">
    <source>
        <dbReference type="Proteomes" id="UP001336835"/>
    </source>
</evidence>
<accession>A0ABU7IA59</accession>
<evidence type="ECO:0008006" key="3">
    <source>
        <dbReference type="Google" id="ProtNLM"/>
    </source>
</evidence>
<comment type="caution">
    <text evidence="1">The sequence shown here is derived from an EMBL/GenBank/DDBJ whole genome shotgun (WGS) entry which is preliminary data.</text>
</comment>
<dbReference type="RefSeq" id="WP_330108652.1">
    <property type="nucleotide sequence ID" value="NZ_JAZDQT010000002.1"/>
</dbReference>